<evidence type="ECO:0000313" key="2">
    <source>
        <dbReference type="Proteomes" id="UP000292639"/>
    </source>
</evidence>
<dbReference type="AlphaFoldDB" id="A0A4Q9R760"/>
<proteinExistence type="predicted"/>
<dbReference type="RefSeq" id="WP_131184076.1">
    <property type="nucleotide sequence ID" value="NZ_QJUO01000009.1"/>
</dbReference>
<sequence length="115" mass="12932">MRVLTIVCAALLVTGCGRSALDRSLDSAYGFYEQGDCGQATLELSRAERLSRSRSYLQPEISLLRGQCLERQGLFVDAVETYQFIVARYPVSEYAYRARARLETLRQLGHHVAAK</sequence>
<accession>A0A4Q9R760</accession>
<name>A0A4Q9R760_9GAMM</name>
<evidence type="ECO:0008006" key="3">
    <source>
        <dbReference type="Google" id="ProtNLM"/>
    </source>
</evidence>
<dbReference type="EMBL" id="QJUP01000013">
    <property type="protein sequence ID" value="TBU96257.1"/>
    <property type="molecule type" value="Genomic_DNA"/>
</dbReference>
<protein>
    <recommendedName>
        <fullName evidence="3">Lipoprotein</fullName>
    </recommendedName>
</protein>
<comment type="caution">
    <text evidence="1">The sequence shown here is derived from an EMBL/GenBank/DDBJ whole genome shotgun (WGS) entry which is preliminary data.</text>
</comment>
<dbReference type="Gene3D" id="1.25.40.10">
    <property type="entry name" value="Tetratricopeptide repeat domain"/>
    <property type="match status" value="1"/>
</dbReference>
<keyword evidence="2" id="KW-1185">Reference proteome</keyword>
<dbReference type="OrthoDB" id="7011433at2"/>
<dbReference type="SUPFAM" id="SSF48452">
    <property type="entry name" value="TPR-like"/>
    <property type="match status" value="1"/>
</dbReference>
<organism evidence="1 2">
    <name type="scientific">Stutzerimonas kirkiae</name>
    <dbReference type="NCBI Taxonomy" id="2211392"/>
    <lineage>
        <taxon>Bacteria</taxon>
        <taxon>Pseudomonadati</taxon>
        <taxon>Pseudomonadota</taxon>
        <taxon>Gammaproteobacteria</taxon>
        <taxon>Pseudomonadales</taxon>
        <taxon>Pseudomonadaceae</taxon>
        <taxon>Stutzerimonas</taxon>
    </lineage>
</organism>
<dbReference type="PROSITE" id="PS51257">
    <property type="entry name" value="PROKAR_LIPOPROTEIN"/>
    <property type="match status" value="1"/>
</dbReference>
<gene>
    <name evidence="1" type="ORF">DNJ96_10775</name>
</gene>
<reference evidence="1 2" key="1">
    <citation type="submission" date="2018-06" db="EMBL/GenBank/DDBJ databases">
        <title>Three novel Pseudomonas species isolated from symptomatic oak.</title>
        <authorList>
            <person name="Bueno-Gonzalez V."/>
            <person name="Brady C."/>
        </authorList>
    </citation>
    <scope>NUCLEOTIDE SEQUENCE [LARGE SCALE GENOMIC DNA]</scope>
    <source>
        <strain evidence="1 2">P17C</strain>
    </source>
</reference>
<evidence type="ECO:0000313" key="1">
    <source>
        <dbReference type="EMBL" id="TBU96257.1"/>
    </source>
</evidence>
<dbReference type="Proteomes" id="UP000292639">
    <property type="component" value="Unassembled WGS sequence"/>
</dbReference>
<dbReference type="InterPro" id="IPR011990">
    <property type="entry name" value="TPR-like_helical_dom_sf"/>
</dbReference>